<reference evidence="2" key="1">
    <citation type="submission" date="2020-08" db="EMBL/GenBank/DDBJ databases">
        <title>Genome sequencing and assembly of the red palm weevil Rhynchophorus ferrugineus.</title>
        <authorList>
            <person name="Dias G.B."/>
            <person name="Bergman C.M."/>
            <person name="Manee M."/>
        </authorList>
    </citation>
    <scope>NUCLEOTIDE SEQUENCE</scope>
    <source>
        <strain evidence="2">AA-2017</strain>
        <tissue evidence="2">Whole larva</tissue>
    </source>
</reference>
<evidence type="ECO:0000313" key="2">
    <source>
        <dbReference type="EMBL" id="KAF7273683.1"/>
    </source>
</evidence>
<dbReference type="EMBL" id="JAACXV010013339">
    <property type="protein sequence ID" value="KAF7273683.1"/>
    <property type="molecule type" value="Genomic_DNA"/>
</dbReference>
<keyword evidence="3" id="KW-1185">Reference proteome</keyword>
<organism evidence="2 3">
    <name type="scientific">Rhynchophorus ferrugineus</name>
    <name type="common">Red palm weevil</name>
    <name type="synonym">Curculio ferrugineus</name>
    <dbReference type="NCBI Taxonomy" id="354439"/>
    <lineage>
        <taxon>Eukaryota</taxon>
        <taxon>Metazoa</taxon>
        <taxon>Ecdysozoa</taxon>
        <taxon>Arthropoda</taxon>
        <taxon>Hexapoda</taxon>
        <taxon>Insecta</taxon>
        <taxon>Pterygota</taxon>
        <taxon>Neoptera</taxon>
        <taxon>Endopterygota</taxon>
        <taxon>Coleoptera</taxon>
        <taxon>Polyphaga</taxon>
        <taxon>Cucujiformia</taxon>
        <taxon>Curculionidae</taxon>
        <taxon>Dryophthorinae</taxon>
        <taxon>Rhynchophorus</taxon>
    </lineage>
</organism>
<dbReference type="Proteomes" id="UP000625711">
    <property type="component" value="Unassembled WGS sequence"/>
</dbReference>
<dbReference type="PANTHER" id="PTHR14677">
    <property type="entry name" value="ARSENITE INDUCUBLE RNA ASSOCIATED PROTEIN AIP-1-RELATED"/>
    <property type="match status" value="1"/>
</dbReference>
<dbReference type="AlphaFoldDB" id="A0A834I8U6"/>
<dbReference type="Pfam" id="PF25327">
    <property type="entry name" value="UBL_ZFAND1"/>
    <property type="match status" value="1"/>
</dbReference>
<dbReference type="PANTHER" id="PTHR14677:SF20">
    <property type="entry name" value="ZINC FINGER AN1-TYPE CONTAINING 2A-RELATED"/>
    <property type="match status" value="1"/>
</dbReference>
<dbReference type="Gene3D" id="4.10.1110.10">
    <property type="entry name" value="AN1-like Zinc finger"/>
    <property type="match status" value="1"/>
</dbReference>
<proteinExistence type="predicted"/>
<accession>A0A834I8U6</accession>
<dbReference type="GO" id="GO:0005737">
    <property type="term" value="C:cytoplasm"/>
    <property type="evidence" value="ECO:0007669"/>
    <property type="project" value="TreeGrafter"/>
</dbReference>
<comment type="caution">
    <text evidence="2">The sequence shown here is derived from an EMBL/GenBank/DDBJ whole genome shotgun (WGS) entry which is preliminary data.</text>
</comment>
<dbReference type="InterPro" id="IPR035896">
    <property type="entry name" value="AN1-like_Znf"/>
</dbReference>
<dbReference type="SUPFAM" id="SSF118310">
    <property type="entry name" value="AN1-like Zinc finger"/>
    <property type="match status" value="2"/>
</dbReference>
<dbReference type="OrthoDB" id="25675at2759"/>
<sequence length="263" mass="30046">MELPDIGQRCADPGCKQLDFLALTCRCGKVFCSLLHFNPHSQICTESRYLDEDQLKTVEKVYICSKDGCKERSVVPLVCQRCDRHFCIKHRHLTECNPKSQEQLDKERARYDEPVKSFNAAKALVDQEVASNLAQAKTKTKHREMAAKVQLMKIKNKATGLKSIPTTDRVYFNVKFNDSLNQPLFVSKTWSLGRAIDAIALECRLQNNNNKSNQKKLRLFNVNDKCIVSRDMSINLEKLLSENTLVNGSDIIIEYVDDNCLEL</sequence>
<name>A0A834I8U6_RHYFE</name>
<feature type="domain" description="ZFAND1-like ubiquitin-like" evidence="1">
    <location>
        <begin position="185"/>
        <end position="257"/>
    </location>
</feature>
<protein>
    <recommendedName>
        <fullName evidence="1">ZFAND1-like ubiquitin-like domain-containing protein</fullName>
    </recommendedName>
</protein>
<evidence type="ECO:0000313" key="3">
    <source>
        <dbReference type="Proteomes" id="UP000625711"/>
    </source>
</evidence>
<gene>
    <name evidence="2" type="ORF">GWI33_013630</name>
</gene>
<evidence type="ECO:0000259" key="1">
    <source>
        <dbReference type="Pfam" id="PF25327"/>
    </source>
</evidence>
<dbReference type="InterPro" id="IPR057358">
    <property type="entry name" value="UBL_ZFAND1-like"/>
</dbReference>